<evidence type="ECO:0000256" key="2">
    <source>
        <dbReference type="ARBA" id="ARBA00022840"/>
    </source>
</evidence>
<name>A0A5K7YZK5_9BACT</name>
<dbReference type="PANTHER" id="PTHR43788">
    <property type="entry name" value="DNA2/NAM7 HELICASE FAMILY MEMBER"/>
    <property type="match status" value="1"/>
</dbReference>
<keyword evidence="2" id="KW-0067">ATP-binding</keyword>
<dbReference type="GO" id="GO:0005524">
    <property type="term" value="F:ATP binding"/>
    <property type="evidence" value="ECO:0007669"/>
    <property type="project" value="UniProtKB-KW"/>
</dbReference>
<dbReference type="RefSeq" id="WP_155302477.1">
    <property type="nucleotide sequence ID" value="NZ_AP021875.1"/>
</dbReference>
<dbReference type="GO" id="GO:0006310">
    <property type="term" value="P:DNA recombination"/>
    <property type="evidence" value="ECO:0007669"/>
    <property type="project" value="InterPro"/>
</dbReference>
<dbReference type="Proteomes" id="UP000427769">
    <property type="component" value="Chromosome"/>
</dbReference>
<dbReference type="GO" id="GO:0017116">
    <property type="term" value="F:single-stranded DNA helicase activity"/>
    <property type="evidence" value="ECO:0007669"/>
    <property type="project" value="TreeGrafter"/>
</dbReference>
<evidence type="ECO:0000313" key="4">
    <source>
        <dbReference type="EMBL" id="BBO73363.1"/>
    </source>
</evidence>
<reference evidence="4 5" key="1">
    <citation type="submission" date="2019-11" db="EMBL/GenBank/DDBJ databases">
        <title>Comparative genomics of hydrocarbon-degrading Desulfosarcina strains.</title>
        <authorList>
            <person name="Watanabe M."/>
            <person name="Kojima H."/>
            <person name="Fukui M."/>
        </authorList>
    </citation>
    <scope>NUCLEOTIDE SEQUENCE [LARGE SCALE GENOMIC DNA]</scope>
    <source>
        <strain evidence="4 5">PP31</strain>
    </source>
</reference>
<dbReference type="HAMAP" id="MF_01487">
    <property type="entry name" value="RecD"/>
    <property type="match status" value="1"/>
</dbReference>
<evidence type="ECO:0000313" key="5">
    <source>
        <dbReference type="Proteomes" id="UP000427769"/>
    </source>
</evidence>
<sequence>MVSADKALLAERLGRYGIEGSSPLWALFEKLDLSDLDLMLIRDLTACASDPRDHGLVGMLGLLLAALNEGSLCLVLDRKLSAFFPHIDASALGTLIDDVVAKLNQGAYDSLVDRSKGESFKPLVMEGPAGRQRLYFQKFHYHEKRLKSALSAFLGLPPKPGLPEADVERMIDDLYGEKAVIRSRSGGAPIIRDARQVEAIRASVSAPLLVVSGGPGTGKTSLLVNMLRALVRTGAEPSRILLAAPTGRAAMRMSEALTESLNTVAGPDDGDRALGQLQGATLHKLLAYRKRAGDFFHNRHRPFEADVIAVDEVSMVDVILMDRFFQAIDPKRTRVILIGDKDQLPSVEAGSVLADLSAQTGGRLSDRFLTLDNCYRAGGKLLELGQRINSGQPVTLEPVSFDDALNLKKGGWAFVRAKDQDAVQRDLIRWIHNHYVARSGDLTDSYVEQVSRFNRLEGDALPGETPESVQRVESLFAIAHRCRIVSPLRQGLRGIHWLNRCIAAELRPYLDPDGDPESDIFNGALIMIARNDYQRELFNGDVGVVTLRPDGMYQATFRRQDKLVTFPVSGLPDWDLAFAMTVHKSQGAEFEDIWLLLPDDPDHRLLTREIVYTAATRASRRLIVSGEETVFHRALQRKIHRQSGLTL</sequence>
<dbReference type="InterPro" id="IPR050534">
    <property type="entry name" value="Coronavir_polyprotein_1ab"/>
</dbReference>
<gene>
    <name evidence="4" type="ORF">DSCW_07800</name>
</gene>
<dbReference type="CDD" id="cd17933">
    <property type="entry name" value="DEXSc_RecD-like"/>
    <property type="match status" value="1"/>
</dbReference>
<dbReference type="Gene3D" id="2.30.30.940">
    <property type="match status" value="1"/>
</dbReference>
<evidence type="ECO:0000256" key="1">
    <source>
        <dbReference type="ARBA" id="ARBA00022741"/>
    </source>
</evidence>
<dbReference type="EMBL" id="AP021875">
    <property type="protein sequence ID" value="BBO73363.1"/>
    <property type="molecule type" value="Genomic_DNA"/>
</dbReference>
<dbReference type="GO" id="GO:0008854">
    <property type="term" value="F:exodeoxyribonuclease V activity"/>
    <property type="evidence" value="ECO:0007669"/>
    <property type="project" value="InterPro"/>
</dbReference>
<dbReference type="OrthoDB" id="9763659at2"/>
<dbReference type="InterPro" id="IPR006344">
    <property type="entry name" value="RecD"/>
</dbReference>
<dbReference type="KEGG" id="dwd:DSCW_07800"/>
<dbReference type="CDD" id="cd18809">
    <property type="entry name" value="SF1_C_RecD"/>
    <property type="match status" value="1"/>
</dbReference>
<feature type="domain" description="UvrD-like helicase C-terminal" evidence="3">
    <location>
        <begin position="577"/>
        <end position="624"/>
    </location>
</feature>
<dbReference type="InterPro" id="IPR027785">
    <property type="entry name" value="UvrD-like_helicase_C"/>
</dbReference>
<dbReference type="Gene3D" id="3.40.50.300">
    <property type="entry name" value="P-loop containing nucleotide triphosphate hydrolases"/>
    <property type="match status" value="2"/>
</dbReference>
<dbReference type="GO" id="GO:0009338">
    <property type="term" value="C:exodeoxyribonuclease V complex"/>
    <property type="evidence" value="ECO:0007669"/>
    <property type="project" value="InterPro"/>
</dbReference>
<dbReference type="NCBIfam" id="TIGR01447">
    <property type="entry name" value="recD"/>
    <property type="match status" value="1"/>
</dbReference>
<evidence type="ECO:0000259" key="3">
    <source>
        <dbReference type="Pfam" id="PF13538"/>
    </source>
</evidence>
<accession>A0A5K7YZK5</accession>
<dbReference type="PANTHER" id="PTHR43788:SF6">
    <property type="entry name" value="DNA HELICASE B"/>
    <property type="match status" value="1"/>
</dbReference>
<dbReference type="GO" id="GO:0006302">
    <property type="term" value="P:double-strand break repair"/>
    <property type="evidence" value="ECO:0007669"/>
    <property type="project" value="InterPro"/>
</dbReference>
<dbReference type="AlphaFoldDB" id="A0A5K7YZK5"/>
<dbReference type="Pfam" id="PF13245">
    <property type="entry name" value="AAA_19"/>
    <property type="match status" value="1"/>
</dbReference>
<dbReference type="Pfam" id="PF13538">
    <property type="entry name" value="UvrD_C_2"/>
    <property type="match status" value="1"/>
</dbReference>
<keyword evidence="5" id="KW-1185">Reference proteome</keyword>
<organism evidence="4 5">
    <name type="scientific">Desulfosarcina widdelii</name>
    <dbReference type="NCBI Taxonomy" id="947919"/>
    <lineage>
        <taxon>Bacteria</taxon>
        <taxon>Pseudomonadati</taxon>
        <taxon>Thermodesulfobacteriota</taxon>
        <taxon>Desulfobacteria</taxon>
        <taxon>Desulfobacterales</taxon>
        <taxon>Desulfosarcinaceae</taxon>
        <taxon>Desulfosarcina</taxon>
    </lineage>
</organism>
<proteinExistence type="inferred from homology"/>
<dbReference type="InterPro" id="IPR027417">
    <property type="entry name" value="P-loop_NTPase"/>
</dbReference>
<protein>
    <recommendedName>
        <fullName evidence="3">UvrD-like helicase C-terminal domain-containing protein</fullName>
    </recommendedName>
</protein>
<dbReference type="SUPFAM" id="SSF52540">
    <property type="entry name" value="P-loop containing nucleoside triphosphate hydrolases"/>
    <property type="match status" value="1"/>
</dbReference>
<keyword evidence="1" id="KW-0547">Nucleotide-binding</keyword>